<keyword evidence="2" id="KW-1185">Reference proteome</keyword>
<dbReference type="EMBL" id="VKKU01000001">
    <property type="protein sequence ID" value="TSB04955.1"/>
    <property type="molecule type" value="Genomic_DNA"/>
</dbReference>
<reference evidence="1 2" key="1">
    <citation type="submission" date="2019-07" db="EMBL/GenBank/DDBJ databases">
        <authorList>
            <person name="Park M."/>
        </authorList>
    </citation>
    <scope>NUCLEOTIDE SEQUENCE [LARGE SCALE GENOMIC DNA]</scope>
    <source>
        <strain evidence="1 2">KCTC32445</strain>
    </source>
</reference>
<dbReference type="RefSeq" id="WP_143775870.1">
    <property type="nucleotide sequence ID" value="NZ_VKKU01000001.1"/>
</dbReference>
<comment type="caution">
    <text evidence="1">The sequence shown here is derived from an EMBL/GenBank/DDBJ whole genome shotgun (WGS) entry which is preliminary data.</text>
</comment>
<evidence type="ECO:0000313" key="2">
    <source>
        <dbReference type="Proteomes" id="UP000320160"/>
    </source>
</evidence>
<sequence length="75" mass="8420">MNRILGPEIISFDQSEPSNVIPTVVEEVQNLISTGPSERKLQVKFDVKGYLGQVGEDFDISGIRDDCLNDLRRDL</sequence>
<gene>
    <name evidence="1" type="ORF">FOM92_06070</name>
</gene>
<proteinExistence type="predicted"/>
<dbReference type="AlphaFoldDB" id="A0A553WJQ5"/>
<name>A0A553WJQ5_9SPHN</name>
<organism evidence="1 2">
    <name type="scientific">Sphingorhabdus contaminans</name>
    <dbReference type="NCBI Taxonomy" id="1343899"/>
    <lineage>
        <taxon>Bacteria</taxon>
        <taxon>Pseudomonadati</taxon>
        <taxon>Pseudomonadota</taxon>
        <taxon>Alphaproteobacteria</taxon>
        <taxon>Sphingomonadales</taxon>
        <taxon>Sphingomonadaceae</taxon>
        <taxon>Sphingorhabdus</taxon>
    </lineage>
</organism>
<dbReference type="Proteomes" id="UP000320160">
    <property type="component" value="Unassembled WGS sequence"/>
</dbReference>
<accession>A0A553WJQ5</accession>
<evidence type="ECO:0000313" key="1">
    <source>
        <dbReference type="EMBL" id="TSB04955.1"/>
    </source>
</evidence>
<protein>
    <submittedName>
        <fullName evidence="1">Uncharacterized protein</fullName>
    </submittedName>
</protein>